<keyword evidence="2" id="KW-1133">Transmembrane helix</keyword>
<dbReference type="Gene3D" id="1.20.1280.50">
    <property type="match status" value="1"/>
</dbReference>
<dbReference type="InterPro" id="IPR001810">
    <property type="entry name" value="F-box_dom"/>
</dbReference>
<evidence type="ECO:0000256" key="2">
    <source>
        <dbReference type="SAM" id="Phobius"/>
    </source>
</evidence>
<dbReference type="PANTHER" id="PTHR32133:SF409">
    <property type="entry name" value="F-BOX DOMAIN-CONTAINING PROTEIN"/>
    <property type="match status" value="1"/>
</dbReference>
<keyword evidence="2" id="KW-0472">Membrane</keyword>
<protein>
    <recommendedName>
        <fullName evidence="3">F-box domain-containing protein</fullName>
    </recommendedName>
</protein>
<dbReference type="InterPro" id="IPR036047">
    <property type="entry name" value="F-box-like_dom_sf"/>
</dbReference>
<reference evidence="4" key="2">
    <citation type="submission" date="2020-10" db="EMBL/GenBank/DDBJ databases">
        <authorList>
            <person name="Cooper E.A."/>
            <person name="Brenton Z.W."/>
            <person name="Flinn B.S."/>
            <person name="Jenkins J."/>
            <person name="Shu S."/>
            <person name="Flowers D."/>
            <person name="Luo F."/>
            <person name="Wang Y."/>
            <person name="Xia P."/>
            <person name="Barry K."/>
            <person name="Daum C."/>
            <person name="Lipzen A."/>
            <person name="Yoshinaga Y."/>
            <person name="Schmutz J."/>
            <person name="Saski C."/>
            <person name="Vermerris W."/>
            <person name="Kresovich S."/>
        </authorList>
    </citation>
    <scope>NUCLEOTIDE SEQUENCE</scope>
</reference>
<evidence type="ECO:0000259" key="3">
    <source>
        <dbReference type="Pfam" id="PF00646"/>
    </source>
</evidence>
<feature type="compositionally biased region" description="Polar residues" evidence="1">
    <location>
        <begin position="125"/>
        <end position="134"/>
    </location>
</feature>
<name>A0A921UCS2_SORBI</name>
<feature type="compositionally biased region" description="Low complexity" evidence="1">
    <location>
        <begin position="97"/>
        <end position="124"/>
    </location>
</feature>
<feature type="domain" description="F-box" evidence="3">
    <location>
        <begin position="9"/>
        <end position="48"/>
    </location>
</feature>
<feature type="region of interest" description="Disordered" evidence="1">
    <location>
        <begin position="97"/>
        <end position="134"/>
    </location>
</feature>
<dbReference type="EMBL" id="CM027685">
    <property type="protein sequence ID" value="KAG0525791.1"/>
    <property type="molecule type" value="Genomic_DNA"/>
</dbReference>
<accession>A0A921UCS2</accession>
<dbReference type="Pfam" id="PF00646">
    <property type="entry name" value="F-box"/>
    <property type="match status" value="1"/>
</dbReference>
<proteinExistence type="predicted"/>
<dbReference type="PANTHER" id="PTHR32133">
    <property type="entry name" value="OS07G0120400 PROTEIN"/>
    <property type="match status" value="1"/>
</dbReference>
<gene>
    <name evidence="4" type="ORF">BDA96_06G087600</name>
</gene>
<evidence type="ECO:0000256" key="1">
    <source>
        <dbReference type="SAM" id="MobiDB-lite"/>
    </source>
</evidence>
<organism evidence="4 5">
    <name type="scientific">Sorghum bicolor</name>
    <name type="common">Sorghum</name>
    <name type="synonym">Sorghum vulgare</name>
    <dbReference type="NCBI Taxonomy" id="4558"/>
    <lineage>
        <taxon>Eukaryota</taxon>
        <taxon>Viridiplantae</taxon>
        <taxon>Streptophyta</taxon>
        <taxon>Embryophyta</taxon>
        <taxon>Tracheophyta</taxon>
        <taxon>Spermatophyta</taxon>
        <taxon>Magnoliopsida</taxon>
        <taxon>Liliopsida</taxon>
        <taxon>Poales</taxon>
        <taxon>Poaceae</taxon>
        <taxon>PACMAD clade</taxon>
        <taxon>Panicoideae</taxon>
        <taxon>Andropogonodae</taxon>
        <taxon>Andropogoneae</taxon>
        <taxon>Sorghinae</taxon>
        <taxon>Sorghum</taxon>
    </lineage>
</organism>
<evidence type="ECO:0000313" key="4">
    <source>
        <dbReference type="EMBL" id="KAG0525791.1"/>
    </source>
</evidence>
<dbReference type="Proteomes" id="UP000807115">
    <property type="component" value="Chromosome 6"/>
</dbReference>
<dbReference type="SUPFAM" id="SSF81383">
    <property type="entry name" value="F-box domain"/>
    <property type="match status" value="1"/>
</dbReference>
<comment type="caution">
    <text evidence="4">The sequence shown here is derived from an EMBL/GenBank/DDBJ whole genome shotgun (WGS) entry which is preliminary data.</text>
</comment>
<evidence type="ECO:0000313" key="5">
    <source>
        <dbReference type="Proteomes" id="UP000807115"/>
    </source>
</evidence>
<feature type="transmembrane region" description="Helical" evidence="2">
    <location>
        <begin position="149"/>
        <end position="173"/>
    </location>
</feature>
<reference evidence="4" key="1">
    <citation type="journal article" date="2019" name="BMC Genomics">
        <title>A new reference genome for Sorghum bicolor reveals high levels of sequence similarity between sweet and grain genotypes: implications for the genetics of sugar metabolism.</title>
        <authorList>
            <person name="Cooper E.A."/>
            <person name="Brenton Z.W."/>
            <person name="Flinn B.S."/>
            <person name="Jenkins J."/>
            <person name="Shu S."/>
            <person name="Flowers D."/>
            <person name="Luo F."/>
            <person name="Wang Y."/>
            <person name="Xia P."/>
            <person name="Barry K."/>
            <person name="Daum C."/>
            <person name="Lipzen A."/>
            <person name="Yoshinaga Y."/>
            <person name="Schmutz J."/>
            <person name="Saski C."/>
            <person name="Vermerris W."/>
            <person name="Kresovich S."/>
        </authorList>
    </citation>
    <scope>NUCLEOTIDE SEQUENCE</scope>
</reference>
<dbReference type="AlphaFoldDB" id="A0A921UCS2"/>
<keyword evidence="2" id="KW-0812">Transmembrane</keyword>
<sequence length="190" mass="20000">MAPSPPQPLPDDLIPGILLRLPPDDPAGLVRASAVYKAWRRIISDPAFHGRYRALHPTAPVLGFLHRPRNPKLPRFVSTTSFRPAAADHRQHPLDCRGAATAAPSSTTTAPSAATSSGTRPPASGTKSAMSSAPTTCHSQLCSALRAKAATTAAAAGALSLSPLLAWGPWILVTMTMSWRRRAGISLHVP</sequence>